<evidence type="ECO:0008006" key="3">
    <source>
        <dbReference type="Google" id="ProtNLM"/>
    </source>
</evidence>
<accession>A0A0D0Q1P3</accession>
<evidence type="ECO:0000313" key="1">
    <source>
        <dbReference type="EMBL" id="KIQ68494.1"/>
    </source>
</evidence>
<sequence>MTDVPFSCRCGAVGGTLTDAGPALAQGTRVTCHCADCRGAARWLQRDRDPDVGVGYWQTTPDRVRIERGADRLACLSWRNPKFLRWYADCCGTPLFNTPGTKGMPFASAYIDAIPDPAPLGPVRGVAFVPTPGGKPKTTGTAAFLWGLARRSLPARLSGRWTANPFFDADGRPVARPRRLTEAERRSPRMA</sequence>
<dbReference type="AlphaFoldDB" id="A0A0D0Q1P3"/>
<reference evidence="1 2" key="1">
    <citation type="submission" date="2013-01" db="EMBL/GenBank/DDBJ databases">
        <authorList>
            <person name="Fiebig A."/>
            <person name="Goeker M."/>
            <person name="Klenk H.-P.P."/>
        </authorList>
    </citation>
    <scope>NUCLEOTIDE SEQUENCE [LARGE SCALE GENOMIC DNA]</scope>
    <source>
        <strain evidence="1 2">DSM 24838</strain>
    </source>
</reference>
<evidence type="ECO:0000313" key="2">
    <source>
        <dbReference type="Proteomes" id="UP000035100"/>
    </source>
</evidence>
<protein>
    <recommendedName>
        <fullName evidence="3">CENP-V/GFA domain-containing protein</fullName>
    </recommendedName>
</protein>
<dbReference type="InterPro" id="IPR046149">
    <property type="entry name" value="DUF6151"/>
</dbReference>
<dbReference type="Pfam" id="PF19648">
    <property type="entry name" value="DUF6151"/>
    <property type="match status" value="1"/>
</dbReference>
<dbReference type="InterPro" id="IPR011057">
    <property type="entry name" value="Mss4-like_sf"/>
</dbReference>
<keyword evidence="2" id="KW-1185">Reference proteome</keyword>
<gene>
    <name evidence="1" type="ORF">Wenmar_02764</name>
</gene>
<dbReference type="Gene3D" id="2.170.150.70">
    <property type="match status" value="1"/>
</dbReference>
<dbReference type="Proteomes" id="UP000035100">
    <property type="component" value="Unassembled WGS sequence"/>
</dbReference>
<name>A0A0D0Q1P3_9RHOB</name>
<dbReference type="eggNOG" id="COG3791">
    <property type="taxonomic scope" value="Bacteria"/>
</dbReference>
<dbReference type="STRING" id="1123501.Wenmar_02764"/>
<organism evidence="1 2">
    <name type="scientific">Wenxinia marina DSM 24838</name>
    <dbReference type="NCBI Taxonomy" id="1123501"/>
    <lineage>
        <taxon>Bacteria</taxon>
        <taxon>Pseudomonadati</taxon>
        <taxon>Pseudomonadota</taxon>
        <taxon>Alphaproteobacteria</taxon>
        <taxon>Rhodobacterales</taxon>
        <taxon>Roseobacteraceae</taxon>
        <taxon>Wenxinia</taxon>
    </lineage>
</organism>
<comment type="caution">
    <text evidence="1">The sequence shown here is derived from an EMBL/GenBank/DDBJ whole genome shotgun (WGS) entry which is preliminary data.</text>
</comment>
<dbReference type="SUPFAM" id="SSF51316">
    <property type="entry name" value="Mss4-like"/>
    <property type="match status" value="1"/>
</dbReference>
<dbReference type="OrthoDB" id="5500342at2"/>
<proteinExistence type="predicted"/>
<dbReference type="EMBL" id="AONG01000013">
    <property type="protein sequence ID" value="KIQ68494.1"/>
    <property type="molecule type" value="Genomic_DNA"/>
</dbReference>
<dbReference type="RefSeq" id="WP_018304001.1">
    <property type="nucleotide sequence ID" value="NZ_KB902310.1"/>
</dbReference>